<comment type="caution">
    <text evidence="1">The sequence shown here is derived from an EMBL/GenBank/DDBJ whole genome shotgun (WGS) entry which is preliminary data.</text>
</comment>
<evidence type="ECO:0000313" key="1">
    <source>
        <dbReference type="EMBL" id="KPL73311.1"/>
    </source>
</evidence>
<dbReference type="STRING" id="229920.ADM99_03595"/>
<dbReference type="AlphaFoldDB" id="A0A0P6X1N2"/>
<evidence type="ECO:0000313" key="2">
    <source>
        <dbReference type="Proteomes" id="UP000050430"/>
    </source>
</evidence>
<sequence length="162" mass="18582">MAFTPTPELQSLIEKLLSLEEQYPYSSLLIPVPSTEDADKLFTELCERALFNNSTYDSTFIKEAIKDKKGLAGCFLGYMSKAADRLRETRDIRWLHIGLGASILEDGYPDWRDYILAMADLYVTAEEAGLDPKPAFKLIGYDDEYDFAHHPVVCERRRYRIS</sequence>
<organism evidence="1 2">
    <name type="scientific">Leptolinea tardivitalis</name>
    <dbReference type="NCBI Taxonomy" id="229920"/>
    <lineage>
        <taxon>Bacteria</taxon>
        <taxon>Bacillati</taxon>
        <taxon>Chloroflexota</taxon>
        <taxon>Anaerolineae</taxon>
        <taxon>Anaerolineales</taxon>
        <taxon>Anaerolineaceae</taxon>
        <taxon>Leptolinea</taxon>
    </lineage>
</organism>
<gene>
    <name evidence="1" type="ORF">ADM99_03595</name>
</gene>
<reference evidence="1 2" key="1">
    <citation type="submission" date="2015-07" db="EMBL/GenBank/DDBJ databases">
        <title>Genome sequence of Leptolinea tardivitalis DSM 16556.</title>
        <authorList>
            <person name="Hemp J."/>
            <person name="Ward L.M."/>
            <person name="Pace L.A."/>
            <person name="Fischer W.W."/>
        </authorList>
    </citation>
    <scope>NUCLEOTIDE SEQUENCE [LARGE SCALE GENOMIC DNA]</scope>
    <source>
        <strain evidence="1 2">YMTK-2</strain>
    </source>
</reference>
<protein>
    <submittedName>
        <fullName evidence="1">Uncharacterized protein</fullName>
    </submittedName>
</protein>
<dbReference type="EMBL" id="LGCK01000006">
    <property type="protein sequence ID" value="KPL73311.1"/>
    <property type="molecule type" value="Genomic_DNA"/>
</dbReference>
<name>A0A0P6X1N2_9CHLR</name>
<proteinExistence type="predicted"/>
<keyword evidence="2" id="KW-1185">Reference proteome</keyword>
<dbReference type="Proteomes" id="UP000050430">
    <property type="component" value="Unassembled WGS sequence"/>
</dbReference>
<accession>A0A0P6X1N2</accession>
<dbReference type="RefSeq" id="WP_062421724.1">
    <property type="nucleotide sequence ID" value="NZ_BBYA01000009.1"/>
</dbReference>